<accession>A0A7J0FCN4</accession>
<proteinExistence type="predicted"/>
<organism evidence="2 3">
    <name type="scientific">Actinidia rufa</name>
    <dbReference type="NCBI Taxonomy" id="165716"/>
    <lineage>
        <taxon>Eukaryota</taxon>
        <taxon>Viridiplantae</taxon>
        <taxon>Streptophyta</taxon>
        <taxon>Embryophyta</taxon>
        <taxon>Tracheophyta</taxon>
        <taxon>Spermatophyta</taxon>
        <taxon>Magnoliopsida</taxon>
        <taxon>eudicotyledons</taxon>
        <taxon>Gunneridae</taxon>
        <taxon>Pentapetalae</taxon>
        <taxon>asterids</taxon>
        <taxon>Ericales</taxon>
        <taxon>Actinidiaceae</taxon>
        <taxon>Actinidia</taxon>
    </lineage>
</organism>
<evidence type="ECO:0000313" key="3">
    <source>
        <dbReference type="Proteomes" id="UP000585474"/>
    </source>
</evidence>
<protein>
    <recommendedName>
        <fullName evidence="1">F-box domain-containing protein</fullName>
    </recommendedName>
</protein>
<dbReference type="InterPro" id="IPR036047">
    <property type="entry name" value="F-box-like_dom_sf"/>
</dbReference>
<dbReference type="Gene3D" id="3.80.10.10">
    <property type="entry name" value="Ribonuclease Inhibitor"/>
    <property type="match status" value="1"/>
</dbReference>
<comment type="caution">
    <text evidence="2">The sequence shown here is derived from an EMBL/GenBank/DDBJ whole genome shotgun (WGS) entry which is preliminary data.</text>
</comment>
<sequence>MDKDFSDTKENEVHNSNQSGPPHEALFLAIAYLPLFELLAVSEVCRSLRHAVNTDIIPWLDIIVKKPLNLRVSDEILMKIASKANGRLRSLALINCAKITDDGLLLVLEQNPLISKLYVPACTGLTPDGVVRAVKTLTRLNNNAITLKINGIYNIKKEHLDTLHSILGTTLRQQEHPTQHGNFYHKYKNFTTFKHKESDPGLPIDIDICPKCDQVRMVFDCPRRNCECRGCCYCIPRCVECGRCVLNAKNWVTRFVQILFVWTVGFGFPNVISVTGHTATNMPTSSSAIFRALWDSCAMLVR</sequence>
<evidence type="ECO:0000259" key="1">
    <source>
        <dbReference type="Pfam" id="PF00646"/>
    </source>
</evidence>
<dbReference type="InterPro" id="IPR050648">
    <property type="entry name" value="F-box_LRR-repeat"/>
</dbReference>
<gene>
    <name evidence="2" type="ORF">Acr_11g0007140</name>
</gene>
<dbReference type="PANTHER" id="PTHR13382:SF16">
    <property type="entry name" value="F-BOX PROTEIN SKIP28"/>
    <property type="match status" value="1"/>
</dbReference>
<dbReference type="SUPFAM" id="SSF81383">
    <property type="entry name" value="F-box domain"/>
    <property type="match status" value="1"/>
</dbReference>
<name>A0A7J0FCN4_9ERIC</name>
<dbReference type="GO" id="GO:0005737">
    <property type="term" value="C:cytoplasm"/>
    <property type="evidence" value="ECO:0007669"/>
    <property type="project" value="TreeGrafter"/>
</dbReference>
<reference evidence="2 3" key="1">
    <citation type="submission" date="2019-07" db="EMBL/GenBank/DDBJ databases">
        <title>De Novo Assembly of kiwifruit Actinidia rufa.</title>
        <authorList>
            <person name="Sugita-Konishi S."/>
            <person name="Sato K."/>
            <person name="Mori E."/>
            <person name="Abe Y."/>
            <person name="Kisaki G."/>
            <person name="Hamano K."/>
            <person name="Suezawa K."/>
            <person name="Otani M."/>
            <person name="Fukuda T."/>
            <person name="Manabe T."/>
            <person name="Gomi K."/>
            <person name="Tabuchi M."/>
            <person name="Akimitsu K."/>
            <person name="Kataoka I."/>
        </authorList>
    </citation>
    <scope>NUCLEOTIDE SEQUENCE [LARGE SCALE GENOMIC DNA]</scope>
    <source>
        <strain evidence="3">cv. Fuchu</strain>
    </source>
</reference>
<dbReference type="PANTHER" id="PTHR13382">
    <property type="entry name" value="MITOCHONDRIAL ATP SYNTHASE COUPLING FACTOR B"/>
    <property type="match status" value="1"/>
</dbReference>
<dbReference type="Pfam" id="PF00646">
    <property type="entry name" value="F-box"/>
    <property type="match status" value="1"/>
</dbReference>
<dbReference type="OrthoDB" id="10044893at2759"/>
<dbReference type="EMBL" id="BJWL01000011">
    <property type="protein sequence ID" value="GFY96408.1"/>
    <property type="molecule type" value="Genomic_DNA"/>
</dbReference>
<dbReference type="Proteomes" id="UP000585474">
    <property type="component" value="Unassembled WGS sequence"/>
</dbReference>
<feature type="domain" description="F-box" evidence="1">
    <location>
        <begin position="22"/>
        <end position="56"/>
    </location>
</feature>
<dbReference type="InterPro" id="IPR001810">
    <property type="entry name" value="F-box_dom"/>
</dbReference>
<evidence type="ECO:0000313" key="2">
    <source>
        <dbReference type="EMBL" id="GFY96408.1"/>
    </source>
</evidence>
<keyword evidence="3" id="KW-1185">Reference proteome</keyword>
<dbReference type="InterPro" id="IPR032675">
    <property type="entry name" value="LRR_dom_sf"/>
</dbReference>
<dbReference type="AlphaFoldDB" id="A0A7J0FCN4"/>